<dbReference type="Proteomes" id="UP000253517">
    <property type="component" value="Unassembled WGS sequence"/>
</dbReference>
<dbReference type="AlphaFoldDB" id="A0A369A1G2"/>
<keyword evidence="2" id="KW-1185">Reference proteome</keyword>
<evidence type="ECO:0000313" key="1">
    <source>
        <dbReference type="EMBL" id="RCX01917.1"/>
    </source>
</evidence>
<dbReference type="EMBL" id="QPJS01000006">
    <property type="protein sequence ID" value="RCX01917.1"/>
    <property type="molecule type" value="Genomic_DNA"/>
</dbReference>
<gene>
    <name evidence="1" type="ORF">DES35_10616</name>
</gene>
<sequence>MTVHTMEDYFINNGQLRRTNLLFQNSIRFVGISHIYEKNIFNIFKGDGHGSC</sequence>
<name>A0A369A1G2_9FLAO</name>
<accession>A0A369A1G2</accession>
<proteinExistence type="predicted"/>
<organism evidence="1 2">
    <name type="scientific">Schleiferia thermophila</name>
    <dbReference type="NCBI Taxonomy" id="884107"/>
    <lineage>
        <taxon>Bacteria</taxon>
        <taxon>Pseudomonadati</taxon>
        <taxon>Bacteroidota</taxon>
        <taxon>Flavobacteriia</taxon>
        <taxon>Flavobacteriales</taxon>
        <taxon>Schleiferiaceae</taxon>
        <taxon>Schleiferia</taxon>
    </lineage>
</organism>
<protein>
    <submittedName>
        <fullName evidence="1">Uncharacterized protein</fullName>
    </submittedName>
</protein>
<reference evidence="1 2" key="1">
    <citation type="submission" date="2018-07" db="EMBL/GenBank/DDBJ databases">
        <title>Genomic Encyclopedia of Type Strains, Phase IV (KMG-IV): sequencing the most valuable type-strain genomes for metagenomic binning, comparative biology and taxonomic classification.</title>
        <authorList>
            <person name="Goeker M."/>
        </authorList>
    </citation>
    <scope>NUCLEOTIDE SEQUENCE [LARGE SCALE GENOMIC DNA]</scope>
    <source>
        <strain evidence="1 2">DSM 21410</strain>
    </source>
</reference>
<comment type="caution">
    <text evidence="1">The sequence shown here is derived from an EMBL/GenBank/DDBJ whole genome shotgun (WGS) entry which is preliminary data.</text>
</comment>
<evidence type="ECO:0000313" key="2">
    <source>
        <dbReference type="Proteomes" id="UP000253517"/>
    </source>
</evidence>